<evidence type="ECO:0000256" key="1">
    <source>
        <dbReference type="SAM" id="MobiDB-lite"/>
    </source>
</evidence>
<reference evidence="2 3" key="1">
    <citation type="journal article" date="2017" name="Int. J. Syst. Evol. Microbiol.">
        <title>Mycobacterium talmoniae sp. nov., a slowly growing mycobacterium isolated from human respiratory samples.</title>
        <authorList>
            <person name="Davidson R.M."/>
            <person name="DeGroote M.A."/>
            <person name="Marola J.L."/>
            <person name="Buss S."/>
            <person name="Jones V."/>
            <person name="McNeil M.R."/>
            <person name="Freifeld A.G."/>
            <person name="Elaine Epperson L."/>
            <person name="Hasan N.A."/>
            <person name="Jackson M."/>
            <person name="Iwen P.C."/>
            <person name="Salfinger M."/>
            <person name="Strong M."/>
        </authorList>
    </citation>
    <scope>NUCLEOTIDE SEQUENCE [LARGE SCALE GENOMIC DNA]</scope>
    <source>
        <strain evidence="2 3">ATCC BAA-2683</strain>
    </source>
</reference>
<evidence type="ECO:0000313" key="2">
    <source>
        <dbReference type="EMBL" id="PQM45960.1"/>
    </source>
</evidence>
<comment type="caution">
    <text evidence="2">The sequence shown here is derived from an EMBL/GenBank/DDBJ whole genome shotgun (WGS) entry which is preliminary data.</text>
</comment>
<dbReference type="Proteomes" id="UP000238296">
    <property type="component" value="Unassembled WGS sequence"/>
</dbReference>
<proteinExistence type="predicted"/>
<gene>
    <name evidence="2" type="ORF">C1Y40_03872</name>
</gene>
<sequence length="50" mass="5209">MAPSHTSGRQDSTRATSPSWCNATGAMTRMAATATTVSEPARNSRSLPVT</sequence>
<dbReference type="AlphaFoldDB" id="A0A2S8BH03"/>
<protein>
    <submittedName>
        <fullName evidence="2">Uncharacterized protein</fullName>
    </submittedName>
</protein>
<name>A0A2S8BH03_9MYCO</name>
<evidence type="ECO:0000313" key="3">
    <source>
        <dbReference type="Proteomes" id="UP000238296"/>
    </source>
</evidence>
<feature type="region of interest" description="Disordered" evidence="1">
    <location>
        <begin position="1"/>
        <end position="22"/>
    </location>
</feature>
<organism evidence="2 3">
    <name type="scientific">Mycobacterium talmoniae</name>
    <dbReference type="NCBI Taxonomy" id="1858794"/>
    <lineage>
        <taxon>Bacteria</taxon>
        <taxon>Bacillati</taxon>
        <taxon>Actinomycetota</taxon>
        <taxon>Actinomycetes</taxon>
        <taxon>Mycobacteriales</taxon>
        <taxon>Mycobacteriaceae</taxon>
        <taxon>Mycobacterium</taxon>
    </lineage>
</organism>
<dbReference type="EMBL" id="PPEA01000565">
    <property type="protein sequence ID" value="PQM45960.1"/>
    <property type="molecule type" value="Genomic_DNA"/>
</dbReference>
<accession>A0A2S8BH03</accession>